<accession>L9VL13</accession>
<dbReference type="Proteomes" id="UP000011599">
    <property type="component" value="Unassembled WGS sequence"/>
</dbReference>
<dbReference type="PANTHER" id="PTHR42852:SF13">
    <property type="entry name" value="PROTEIN DIPZ"/>
    <property type="match status" value="1"/>
</dbReference>
<proteinExistence type="predicted"/>
<dbReference type="Gene3D" id="3.40.30.10">
    <property type="entry name" value="Glutaredoxin"/>
    <property type="match status" value="1"/>
</dbReference>
<dbReference type="PROSITE" id="PS51352">
    <property type="entry name" value="THIOREDOXIN_2"/>
    <property type="match status" value="1"/>
</dbReference>
<protein>
    <recommendedName>
        <fullName evidence="2">Thioredoxin domain-containing protein</fullName>
    </recommendedName>
</protein>
<keyword evidence="4" id="KW-1185">Reference proteome</keyword>
<dbReference type="PANTHER" id="PTHR42852">
    <property type="entry name" value="THIOL:DISULFIDE INTERCHANGE PROTEIN DSBE"/>
    <property type="match status" value="1"/>
</dbReference>
<dbReference type="PATRIC" id="fig|1114856.3.peg.3900"/>
<dbReference type="AlphaFoldDB" id="L9VL13"/>
<feature type="domain" description="Thioredoxin" evidence="2">
    <location>
        <begin position="38"/>
        <end position="187"/>
    </location>
</feature>
<evidence type="ECO:0000313" key="4">
    <source>
        <dbReference type="Proteomes" id="UP000011599"/>
    </source>
</evidence>
<dbReference type="OrthoDB" id="115386at2157"/>
<dbReference type="InterPro" id="IPR013740">
    <property type="entry name" value="Redoxin"/>
</dbReference>
<feature type="compositionally biased region" description="Acidic residues" evidence="1">
    <location>
        <begin position="28"/>
        <end position="42"/>
    </location>
</feature>
<dbReference type="STRING" id="1114856.GCA_000383975_00437"/>
<feature type="compositionally biased region" description="Acidic residues" evidence="1">
    <location>
        <begin position="193"/>
        <end position="230"/>
    </location>
</feature>
<feature type="region of interest" description="Disordered" evidence="1">
    <location>
        <begin position="28"/>
        <end position="48"/>
    </location>
</feature>
<dbReference type="InterPro" id="IPR050553">
    <property type="entry name" value="Thioredoxin_ResA/DsbE_sf"/>
</dbReference>
<dbReference type="PROSITE" id="PS51257">
    <property type="entry name" value="PROKAR_LIPOPROTEIN"/>
    <property type="match status" value="1"/>
</dbReference>
<evidence type="ECO:0000313" key="3">
    <source>
        <dbReference type="EMBL" id="ELY37885.1"/>
    </source>
</evidence>
<dbReference type="Pfam" id="PF08534">
    <property type="entry name" value="Redoxin"/>
    <property type="match status" value="1"/>
</dbReference>
<evidence type="ECO:0000259" key="2">
    <source>
        <dbReference type="PROSITE" id="PS51352"/>
    </source>
</evidence>
<evidence type="ECO:0000256" key="1">
    <source>
        <dbReference type="SAM" id="MobiDB-lite"/>
    </source>
</evidence>
<organism evidence="3 4">
    <name type="scientific">Natronorubrum tibetense GA33</name>
    <dbReference type="NCBI Taxonomy" id="1114856"/>
    <lineage>
        <taxon>Archaea</taxon>
        <taxon>Methanobacteriati</taxon>
        <taxon>Methanobacteriota</taxon>
        <taxon>Stenosarchaea group</taxon>
        <taxon>Halobacteria</taxon>
        <taxon>Halobacteriales</taxon>
        <taxon>Natrialbaceae</taxon>
        <taxon>Natronorubrum</taxon>
    </lineage>
</organism>
<reference evidence="3 4" key="1">
    <citation type="journal article" date="2014" name="PLoS Genet.">
        <title>Phylogenetically driven sequencing of extremely halophilic archaea reveals strategies for static and dynamic osmo-response.</title>
        <authorList>
            <person name="Becker E.A."/>
            <person name="Seitzer P.M."/>
            <person name="Tritt A."/>
            <person name="Larsen D."/>
            <person name="Krusor M."/>
            <person name="Yao A.I."/>
            <person name="Wu D."/>
            <person name="Madern D."/>
            <person name="Eisen J.A."/>
            <person name="Darling A.E."/>
            <person name="Facciotti M.T."/>
        </authorList>
    </citation>
    <scope>NUCLEOTIDE SEQUENCE [LARGE SCALE GENOMIC DNA]</scope>
    <source>
        <strain evidence="3 4">GA33</strain>
    </source>
</reference>
<dbReference type="EMBL" id="AOHW01000044">
    <property type="protein sequence ID" value="ELY37885.1"/>
    <property type="molecule type" value="Genomic_DNA"/>
</dbReference>
<sequence length="230" mass="24258">MVAMRRREFVIAGAGTVSIACAGCLDSGDDDSADESESETIDDSPPFELQTLDAPGSEAGTVTIPREGQVILINFTRTDCPTSLGLLPAINEARAELEAAEADVDVISLFDDSAGPMNSPAELADWWDEHDGNWTVGIDERGVLNDYYNVRVLPTLIAIDGDGEVHWRNEGGTTAGNIVSGVENALEAQASADDGETDGDGEEPTDDEGEEDGDEGSMDDGDETADDSQD</sequence>
<dbReference type="InterPro" id="IPR036249">
    <property type="entry name" value="Thioredoxin-like_sf"/>
</dbReference>
<dbReference type="eggNOG" id="arCOG06181">
    <property type="taxonomic scope" value="Archaea"/>
</dbReference>
<dbReference type="GO" id="GO:0016491">
    <property type="term" value="F:oxidoreductase activity"/>
    <property type="evidence" value="ECO:0007669"/>
    <property type="project" value="InterPro"/>
</dbReference>
<dbReference type="SUPFAM" id="SSF52833">
    <property type="entry name" value="Thioredoxin-like"/>
    <property type="match status" value="1"/>
</dbReference>
<comment type="caution">
    <text evidence="3">The sequence shown here is derived from an EMBL/GenBank/DDBJ whole genome shotgun (WGS) entry which is preliminary data.</text>
</comment>
<dbReference type="CDD" id="cd02966">
    <property type="entry name" value="TlpA_like_family"/>
    <property type="match status" value="1"/>
</dbReference>
<gene>
    <name evidence="3" type="ORF">C496_18813</name>
</gene>
<dbReference type="InterPro" id="IPR013766">
    <property type="entry name" value="Thioredoxin_domain"/>
</dbReference>
<name>L9VL13_9EURY</name>
<feature type="region of interest" description="Disordered" evidence="1">
    <location>
        <begin position="184"/>
        <end position="230"/>
    </location>
</feature>